<dbReference type="GO" id="GO:0051537">
    <property type="term" value="F:2 iron, 2 sulfur cluster binding"/>
    <property type="evidence" value="ECO:0007669"/>
    <property type="project" value="UniProtKB-KW"/>
</dbReference>
<dbReference type="InterPro" id="IPR036922">
    <property type="entry name" value="Rieske_2Fe-2S_sf"/>
</dbReference>
<dbReference type="NCBIfam" id="TIGR02378">
    <property type="entry name" value="nirD_assim_sml"/>
    <property type="match status" value="1"/>
</dbReference>
<protein>
    <submittedName>
        <fullName evidence="8">Nitrite reductase [NAD(P)H] small subunit</fullName>
        <ecNumber evidence="8">1.7.1.4</ecNumber>
    </submittedName>
</protein>
<dbReference type="Pfam" id="PF13806">
    <property type="entry name" value="Rieske_2"/>
    <property type="match status" value="1"/>
</dbReference>
<evidence type="ECO:0000256" key="6">
    <source>
        <dbReference type="ARBA" id="ARBA00023063"/>
    </source>
</evidence>
<dbReference type="AlphaFoldDB" id="A0A170PL92"/>
<reference evidence="8" key="1">
    <citation type="submission" date="2015-10" db="EMBL/GenBank/DDBJ databases">
        <authorList>
            <person name="Gilbert D.G."/>
        </authorList>
    </citation>
    <scope>NUCLEOTIDE SEQUENCE</scope>
</reference>
<keyword evidence="4" id="KW-0408">Iron</keyword>
<keyword evidence="5" id="KW-0411">Iron-sulfur</keyword>
<evidence type="ECO:0000256" key="5">
    <source>
        <dbReference type="ARBA" id="ARBA00023014"/>
    </source>
</evidence>
<keyword evidence="3 8" id="KW-0560">Oxidoreductase</keyword>
<dbReference type="GO" id="GO:0008942">
    <property type="term" value="F:nitrite reductase [NAD(P)H] activity"/>
    <property type="evidence" value="ECO:0007669"/>
    <property type="project" value="UniProtKB-EC"/>
</dbReference>
<evidence type="ECO:0000313" key="8">
    <source>
        <dbReference type="EMBL" id="CUS41036.1"/>
    </source>
</evidence>
<dbReference type="PROSITE" id="PS51296">
    <property type="entry name" value="RIESKE"/>
    <property type="match status" value="1"/>
</dbReference>
<dbReference type="Gene3D" id="2.102.10.10">
    <property type="entry name" value="Rieske [2Fe-2S] iron-sulphur domain"/>
    <property type="match status" value="1"/>
</dbReference>
<dbReference type="PROSITE" id="PS51300">
    <property type="entry name" value="NIRD"/>
    <property type="match status" value="1"/>
</dbReference>
<organism evidence="8">
    <name type="scientific">hydrothermal vent metagenome</name>
    <dbReference type="NCBI Taxonomy" id="652676"/>
    <lineage>
        <taxon>unclassified sequences</taxon>
        <taxon>metagenomes</taxon>
        <taxon>ecological metagenomes</taxon>
    </lineage>
</organism>
<evidence type="ECO:0000259" key="7">
    <source>
        <dbReference type="PROSITE" id="PS51296"/>
    </source>
</evidence>
<dbReference type="InterPro" id="IPR017881">
    <property type="entry name" value="NirD"/>
</dbReference>
<dbReference type="EMBL" id="CZQC01000034">
    <property type="protein sequence ID" value="CUS41036.1"/>
    <property type="molecule type" value="Genomic_DNA"/>
</dbReference>
<keyword evidence="6" id="KW-0534">Nitrate assimilation</keyword>
<dbReference type="PANTHER" id="PTHR40562:SF1">
    <property type="entry name" value="NITRITE REDUCTASE (NADH) SMALL SUBUNIT"/>
    <property type="match status" value="1"/>
</dbReference>
<keyword evidence="1" id="KW-0001">2Fe-2S</keyword>
<dbReference type="PANTHER" id="PTHR40562">
    <property type="match status" value="1"/>
</dbReference>
<keyword evidence="2" id="KW-0479">Metal-binding</keyword>
<feature type="domain" description="Rieske" evidence="7">
    <location>
        <begin position="19"/>
        <end position="120"/>
    </location>
</feature>
<dbReference type="GO" id="GO:0046872">
    <property type="term" value="F:metal ion binding"/>
    <property type="evidence" value="ECO:0007669"/>
    <property type="project" value="UniProtKB-KW"/>
</dbReference>
<dbReference type="InterPro" id="IPR017941">
    <property type="entry name" value="Rieske_2Fe-2S"/>
</dbReference>
<proteinExistence type="predicted"/>
<dbReference type="InterPro" id="IPR012748">
    <property type="entry name" value="Rieske-like_NirD"/>
</dbReference>
<name>A0A170PL92_9ZZZZ</name>
<dbReference type="CDD" id="cd03529">
    <property type="entry name" value="Rieske_NirD"/>
    <property type="match status" value="1"/>
</dbReference>
<gene>
    <name evidence="8" type="ORF">MGWOODY_Tha1927</name>
</gene>
<dbReference type="SUPFAM" id="SSF50022">
    <property type="entry name" value="ISP domain"/>
    <property type="match status" value="1"/>
</dbReference>
<evidence type="ECO:0000256" key="1">
    <source>
        <dbReference type="ARBA" id="ARBA00022714"/>
    </source>
</evidence>
<sequence length="122" mass="13039">MSTTTSHTEQQGNTMTTWTNVCSLADINPDTGVCALVNGKQVAVFRYGEGEQVYAISNFDPFGNANVLSRGILGSIGDRPVVASPLYKQHFDLTTGECLEDADVKIPNYPVTIENGVVKVAG</sequence>
<evidence type="ECO:0000256" key="4">
    <source>
        <dbReference type="ARBA" id="ARBA00023004"/>
    </source>
</evidence>
<evidence type="ECO:0000256" key="3">
    <source>
        <dbReference type="ARBA" id="ARBA00023002"/>
    </source>
</evidence>
<dbReference type="GO" id="GO:0042128">
    <property type="term" value="P:nitrate assimilation"/>
    <property type="evidence" value="ECO:0007669"/>
    <property type="project" value="UniProtKB-KW"/>
</dbReference>
<evidence type="ECO:0000256" key="2">
    <source>
        <dbReference type="ARBA" id="ARBA00022723"/>
    </source>
</evidence>
<accession>A0A170PL92</accession>
<dbReference type="EC" id="1.7.1.4" evidence="8"/>